<protein>
    <submittedName>
        <fullName evidence="1">STAS domain-containing protein</fullName>
    </submittedName>
</protein>
<proteinExistence type="predicted"/>
<dbReference type="Proteomes" id="UP001202827">
    <property type="component" value="Unassembled WGS sequence"/>
</dbReference>
<dbReference type="EMBL" id="JALPRY010000008">
    <property type="protein sequence ID" value="MCK8779849.1"/>
    <property type="molecule type" value="Genomic_DNA"/>
</dbReference>
<organism evidence="1 2">
    <name type="scientific">Neorhizobium turbinariae</name>
    <dbReference type="NCBI Taxonomy" id="2937795"/>
    <lineage>
        <taxon>Bacteria</taxon>
        <taxon>Pseudomonadati</taxon>
        <taxon>Pseudomonadota</taxon>
        <taxon>Alphaproteobacteria</taxon>
        <taxon>Hyphomicrobiales</taxon>
        <taxon>Rhizobiaceae</taxon>
        <taxon>Rhizobium/Agrobacterium group</taxon>
        <taxon>Neorhizobium</taxon>
    </lineage>
</organism>
<accession>A0ABT0IPP7</accession>
<gene>
    <name evidence="1" type="ORF">M0654_07590</name>
</gene>
<evidence type="ECO:0000313" key="2">
    <source>
        <dbReference type="Proteomes" id="UP001202827"/>
    </source>
</evidence>
<keyword evidence="2" id="KW-1185">Reference proteome</keyword>
<dbReference type="RefSeq" id="WP_248682543.1">
    <property type="nucleotide sequence ID" value="NZ_JALPRY010000008.1"/>
</dbReference>
<comment type="caution">
    <text evidence="1">The sequence shown here is derived from an EMBL/GenBank/DDBJ whole genome shotgun (WGS) entry which is preliminary data.</text>
</comment>
<reference evidence="1 2" key="1">
    <citation type="submission" date="2022-04" db="EMBL/GenBank/DDBJ databases">
        <title>Rhizobium coralii sp. nov., isolated from coral Turbinaria peltata.</title>
        <authorList>
            <person name="Sun H."/>
        </authorList>
    </citation>
    <scope>NUCLEOTIDE SEQUENCE [LARGE SCALE GENOMIC DNA]</scope>
    <source>
        <strain evidence="1 2">NTR19</strain>
    </source>
</reference>
<name>A0ABT0IPP7_9HYPH</name>
<evidence type="ECO:0000313" key="1">
    <source>
        <dbReference type="EMBL" id="MCK8779849.1"/>
    </source>
</evidence>
<sequence length="102" mass="10704">MSSAPADLDIPPPLTIRQASALKQMILEALQQHASLSLRLPKAANVDLSFVQLVEAARIYAARNGGTLSLAAPADDDLLGLVQAAGLGPEAQAFWRCEGTQP</sequence>